<evidence type="ECO:0000313" key="12">
    <source>
        <dbReference type="EMBL" id="NVD45477.1"/>
    </source>
</evidence>
<proteinExistence type="inferred from homology"/>
<feature type="region of interest" description="Disordered" evidence="10">
    <location>
        <begin position="77"/>
        <end position="134"/>
    </location>
</feature>
<evidence type="ECO:0000313" key="13">
    <source>
        <dbReference type="Proteomes" id="UP000561438"/>
    </source>
</evidence>
<keyword evidence="4 9" id="KW-0812">Transmembrane</keyword>
<dbReference type="GO" id="GO:0033281">
    <property type="term" value="C:TAT protein transport complex"/>
    <property type="evidence" value="ECO:0007669"/>
    <property type="project" value="UniProtKB-UniRule"/>
</dbReference>
<dbReference type="HAMAP" id="MF_00237">
    <property type="entry name" value="TatB"/>
    <property type="match status" value="1"/>
</dbReference>
<organism evidence="12 13">
    <name type="scientific">Qipengyuania atrilutea</name>
    <dbReference type="NCBI Taxonomy" id="2744473"/>
    <lineage>
        <taxon>Bacteria</taxon>
        <taxon>Pseudomonadati</taxon>
        <taxon>Pseudomonadota</taxon>
        <taxon>Alphaproteobacteria</taxon>
        <taxon>Sphingomonadales</taxon>
        <taxon>Erythrobacteraceae</taxon>
        <taxon>Qipengyuania</taxon>
    </lineage>
</organism>
<dbReference type="EMBL" id="JABWGV010000003">
    <property type="protein sequence ID" value="NVD45477.1"/>
    <property type="molecule type" value="Genomic_DNA"/>
</dbReference>
<dbReference type="GO" id="GO:0043953">
    <property type="term" value="P:protein transport by the Tat complex"/>
    <property type="evidence" value="ECO:0007669"/>
    <property type="project" value="UniProtKB-UniRule"/>
</dbReference>
<keyword evidence="5 9" id="KW-0653">Protein transport</keyword>
<keyword evidence="13" id="KW-1185">Reference proteome</keyword>
<keyword evidence="2 9" id="KW-0813">Transport</keyword>
<evidence type="ECO:0000256" key="4">
    <source>
        <dbReference type="ARBA" id="ARBA00022692"/>
    </source>
</evidence>
<reference evidence="12 13" key="1">
    <citation type="submission" date="2020-06" db="EMBL/GenBank/DDBJ databases">
        <title>Altererythrobacter sp. HHU K3-1.</title>
        <authorList>
            <person name="Zhang D."/>
            <person name="Xue H."/>
        </authorList>
    </citation>
    <scope>NUCLEOTIDE SEQUENCE [LARGE SCALE GENOMIC DNA]</scope>
    <source>
        <strain evidence="12 13">HHU K3-1</strain>
    </source>
</reference>
<keyword evidence="3 9" id="KW-1003">Cell membrane</keyword>
<name>A0A850H4P7_9SPHN</name>
<evidence type="ECO:0000256" key="9">
    <source>
        <dbReference type="HAMAP-Rule" id="MF_00237"/>
    </source>
</evidence>
<dbReference type="InterPro" id="IPR018448">
    <property type="entry name" value="TatB"/>
</dbReference>
<keyword evidence="7 9" id="KW-0811">Translocation</keyword>
<dbReference type="RefSeq" id="WP_176267746.1">
    <property type="nucleotide sequence ID" value="NZ_JABWGV010000003.1"/>
</dbReference>
<protein>
    <recommendedName>
        <fullName evidence="9">Sec-independent protein translocase protein TatB</fullName>
    </recommendedName>
</protein>
<comment type="subunit">
    <text evidence="9">The Tat system comprises two distinct complexes: a TatABC complex, containing multiple copies of TatA, TatB and TatC subunits, and a separate TatA complex, containing only TatA subunits. Substrates initially bind to the TatABC complex, which probably triggers association of the separate TatA complex to form the active translocon.</text>
</comment>
<evidence type="ECO:0000256" key="1">
    <source>
        <dbReference type="ARBA" id="ARBA00004167"/>
    </source>
</evidence>
<dbReference type="Gene3D" id="1.20.5.3310">
    <property type="match status" value="1"/>
</dbReference>
<feature type="transmembrane region" description="Helical" evidence="11">
    <location>
        <begin position="6"/>
        <end position="22"/>
    </location>
</feature>
<evidence type="ECO:0000256" key="3">
    <source>
        <dbReference type="ARBA" id="ARBA00022475"/>
    </source>
</evidence>
<evidence type="ECO:0000256" key="5">
    <source>
        <dbReference type="ARBA" id="ARBA00022927"/>
    </source>
</evidence>
<feature type="compositionally biased region" description="Basic and acidic residues" evidence="10">
    <location>
        <begin position="86"/>
        <end position="113"/>
    </location>
</feature>
<feature type="compositionally biased region" description="Basic and acidic residues" evidence="10">
    <location>
        <begin position="120"/>
        <end position="134"/>
    </location>
</feature>
<dbReference type="InterPro" id="IPR003369">
    <property type="entry name" value="TatA/B/E"/>
</dbReference>
<comment type="similarity">
    <text evidence="9">Belongs to the TatB family.</text>
</comment>
<dbReference type="Proteomes" id="UP000561438">
    <property type="component" value="Unassembled WGS sequence"/>
</dbReference>
<dbReference type="PRINTS" id="PR01506">
    <property type="entry name" value="TATBPROTEIN"/>
</dbReference>
<evidence type="ECO:0000256" key="7">
    <source>
        <dbReference type="ARBA" id="ARBA00023010"/>
    </source>
</evidence>
<keyword evidence="8 9" id="KW-0472">Membrane</keyword>
<keyword evidence="6 9" id="KW-1133">Transmembrane helix</keyword>
<evidence type="ECO:0000256" key="2">
    <source>
        <dbReference type="ARBA" id="ARBA00022448"/>
    </source>
</evidence>
<accession>A0A850H4P7</accession>
<dbReference type="GO" id="GO:0008320">
    <property type="term" value="F:protein transmembrane transporter activity"/>
    <property type="evidence" value="ECO:0007669"/>
    <property type="project" value="UniProtKB-UniRule"/>
</dbReference>
<dbReference type="PANTHER" id="PTHR33162:SF1">
    <property type="entry name" value="SEC-INDEPENDENT PROTEIN TRANSLOCASE PROTEIN TATA, CHLOROPLASTIC"/>
    <property type="match status" value="1"/>
</dbReference>
<evidence type="ECO:0000256" key="6">
    <source>
        <dbReference type="ARBA" id="ARBA00022989"/>
    </source>
</evidence>
<comment type="caution">
    <text evidence="12">The sequence shown here is derived from an EMBL/GenBank/DDBJ whole genome shotgun (WGS) entry which is preliminary data.</text>
</comment>
<comment type="function">
    <text evidence="9">Part of the twin-arginine translocation (Tat) system that transports large folded proteins containing a characteristic twin-arginine motif in their signal peptide across membranes. Together with TatC, TatB is part of a receptor directly interacting with Tat signal peptides. TatB may form an oligomeric binding site that transiently accommodates folded Tat precursor proteins before their translocation.</text>
</comment>
<gene>
    <name evidence="9 12" type="primary">tatB</name>
    <name evidence="12" type="ORF">HUV48_10710</name>
</gene>
<evidence type="ECO:0000256" key="8">
    <source>
        <dbReference type="ARBA" id="ARBA00023136"/>
    </source>
</evidence>
<dbReference type="NCBIfam" id="TIGR01410">
    <property type="entry name" value="tatB"/>
    <property type="match status" value="1"/>
</dbReference>
<comment type="subcellular location">
    <subcellularLocation>
        <location evidence="9">Cell membrane</location>
        <topology evidence="9">Single-pass membrane protein</topology>
    </subcellularLocation>
    <subcellularLocation>
        <location evidence="1">Membrane</location>
        <topology evidence="1">Single-pass membrane protein</topology>
    </subcellularLocation>
</comment>
<dbReference type="Pfam" id="PF02416">
    <property type="entry name" value="TatA_B_E"/>
    <property type="match status" value="1"/>
</dbReference>
<dbReference type="AlphaFoldDB" id="A0A850H4P7"/>
<dbReference type="PANTHER" id="PTHR33162">
    <property type="entry name" value="SEC-INDEPENDENT PROTEIN TRANSLOCASE PROTEIN TATA, CHLOROPLASTIC"/>
    <property type="match status" value="1"/>
</dbReference>
<evidence type="ECO:0000256" key="10">
    <source>
        <dbReference type="SAM" id="MobiDB-lite"/>
    </source>
</evidence>
<sequence length="134" mass="14761">MFDIGAFELLIIVIVAILVIGPKDMPAALRQAGRWIGKARRMSAHFRSGIDAMIREAEIEDMEKQWKARNAEIMAKYPDGEMMPKPIEDDAAGEKSGAEARLAPPEKEADRKAAKVRPVSGDDKAKTDTPRTGE</sequence>
<evidence type="ECO:0000256" key="11">
    <source>
        <dbReference type="SAM" id="Phobius"/>
    </source>
</evidence>